<dbReference type="UniPathway" id="UPA00252"/>
<proteinExistence type="inferred from homology"/>
<protein>
    <recommendedName>
        <fullName evidence="3">coproporphyrin ferrochelatase</fullName>
        <ecNumber evidence="3">4.99.1.9</ecNumber>
    </recommendedName>
</protein>
<evidence type="ECO:0000256" key="7">
    <source>
        <dbReference type="ARBA" id="ARBA00023244"/>
    </source>
</evidence>
<comment type="catalytic activity">
    <reaction evidence="8">
        <text>Fe-coproporphyrin III + 2 H(+) = coproporphyrin III + Fe(2+)</text>
        <dbReference type="Rhea" id="RHEA:49572"/>
        <dbReference type="ChEBI" id="CHEBI:15378"/>
        <dbReference type="ChEBI" id="CHEBI:29033"/>
        <dbReference type="ChEBI" id="CHEBI:68438"/>
        <dbReference type="ChEBI" id="CHEBI:131725"/>
        <dbReference type="EC" id="4.99.1.9"/>
    </reaction>
    <physiologicalReaction direction="right-to-left" evidence="8">
        <dbReference type="Rhea" id="RHEA:49574"/>
    </physiologicalReaction>
</comment>
<comment type="similarity">
    <text evidence="2 9">Belongs to the ferrochelatase family.</text>
</comment>
<evidence type="ECO:0000313" key="10">
    <source>
        <dbReference type="EMBL" id="ACE03108.1"/>
    </source>
</evidence>
<dbReference type="Pfam" id="PF00762">
    <property type="entry name" value="Ferrochelatase"/>
    <property type="match status" value="1"/>
</dbReference>
<dbReference type="CDD" id="cd00419">
    <property type="entry name" value="Ferrochelatase_C"/>
    <property type="match status" value="1"/>
</dbReference>
<evidence type="ECO:0000256" key="5">
    <source>
        <dbReference type="ARBA" id="ARBA00023133"/>
    </source>
</evidence>
<dbReference type="SUPFAM" id="SSF53800">
    <property type="entry name" value="Chelatase"/>
    <property type="match status" value="1"/>
</dbReference>
<keyword evidence="4" id="KW-0408">Iron</keyword>
<dbReference type="STRING" id="331678.Cphamn1_0128"/>
<comment type="pathway">
    <text evidence="1">Porphyrin-containing compound metabolism; protoheme biosynthesis.</text>
</comment>
<keyword evidence="7" id="KW-0627">Porphyrin biosynthesis</keyword>
<dbReference type="CDD" id="cd03411">
    <property type="entry name" value="Ferrochelatase_N"/>
    <property type="match status" value="1"/>
</dbReference>
<dbReference type="EC" id="4.99.1.9" evidence="3"/>
<accession>B3EK40</accession>
<evidence type="ECO:0000256" key="9">
    <source>
        <dbReference type="RuleBase" id="RU004185"/>
    </source>
</evidence>
<dbReference type="PANTHER" id="PTHR11108:SF1">
    <property type="entry name" value="FERROCHELATASE, MITOCHONDRIAL"/>
    <property type="match status" value="1"/>
</dbReference>
<dbReference type="AlphaFoldDB" id="B3EK40"/>
<dbReference type="EMBL" id="CP001101">
    <property type="protein sequence ID" value="ACE03108.1"/>
    <property type="molecule type" value="Genomic_DNA"/>
</dbReference>
<dbReference type="eggNOG" id="COG0276">
    <property type="taxonomic scope" value="Bacteria"/>
</dbReference>
<evidence type="ECO:0000256" key="1">
    <source>
        <dbReference type="ARBA" id="ARBA00004744"/>
    </source>
</evidence>
<evidence type="ECO:0000256" key="4">
    <source>
        <dbReference type="ARBA" id="ARBA00023004"/>
    </source>
</evidence>
<organism evidence="10">
    <name type="scientific">Chlorobium phaeobacteroides (strain BS1)</name>
    <dbReference type="NCBI Taxonomy" id="331678"/>
    <lineage>
        <taxon>Bacteria</taxon>
        <taxon>Pseudomonadati</taxon>
        <taxon>Chlorobiota</taxon>
        <taxon>Chlorobiia</taxon>
        <taxon>Chlorobiales</taxon>
        <taxon>Chlorobiaceae</taxon>
        <taxon>Chlorobium/Pelodictyon group</taxon>
        <taxon>Chlorobium</taxon>
    </lineage>
</organism>
<keyword evidence="5" id="KW-0350">Heme biosynthesis</keyword>
<evidence type="ECO:0000256" key="8">
    <source>
        <dbReference type="ARBA" id="ARBA00024536"/>
    </source>
</evidence>
<sequence>MLSITQSHPLSAFRQSIMHKRIAVILAAHGEAETAGFFDNFSMTRHTLAHAGEVMNLPVPLQLMISVAGGLKNMVKFKKKNYRSPQNRITRKQAALLAEKLAGQAEAIRYDVHASFFVTPPFVEQIVEQVRDCDMLLLIPMAPIDNRLMSGSLEILAERYLPPRVPSRPQVISGFWNDPGLLNVYLDHLFMHAAPVPGSALVLAFHGTLEKDQRGNEPEFQTGSKEIATMASALRKAVCNDPRNGYERVEVAYLNHDVGGTWSSPSLQDMLKSLHRESIASIELFSCGYFSDGTETMLNAREHVVESGIRKAAIIPCLNDSEPFADYLAAKVRDAVTGA</sequence>
<evidence type="ECO:0000256" key="2">
    <source>
        <dbReference type="ARBA" id="ARBA00007718"/>
    </source>
</evidence>
<name>B3EK40_CHLPB</name>
<reference evidence="10" key="1">
    <citation type="submission" date="2008-06" db="EMBL/GenBank/DDBJ databases">
        <title>Complete sequence of Chlorobium phaeobacteroides BS1.</title>
        <authorList>
            <consortium name="US DOE Joint Genome Institute"/>
            <person name="Lucas S."/>
            <person name="Copeland A."/>
            <person name="Lapidus A."/>
            <person name="Glavina del Rio T."/>
            <person name="Dalin E."/>
            <person name="Tice H."/>
            <person name="Bruce D."/>
            <person name="Goodwin L."/>
            <person name="Pitluck S."/>
            <person name="Schmutz J."/>
            <person name="Larimer F."/>
            <person name="Land M."/>
            <person name="Hauser L."/>
            <person name="Kyrpides N."/>
            <person name="Ovchinnikova G."/>
            <person name="Li T."/>
            <person name="Liu Z."/>
            <person name="Zhao F."/>
            <person name="Overmann J."/>
            <person name="Bryant D.A."/>
            <person name="Richardson P."/>
        </authorList>
    </citation>
    <scope>NUCLEOTIDE SEQUENCE [LARGE SCALE GENOMIC DNA]</scope>
    <source>
        <strain evidence="10">BS1</strain>
    </source>
</reference>
<dbReference type="HOGENOM" id="CLU_813023_0_0_10"/>
<dbReference type="KEGG" id="cpb:Cphamn1_0128"/>
<gene>
    <name evidence="10" type="ordered locus">Cphamn1_0128</name>
</gene>
<dbReference type="GO" id="GO:0004325">
    <property type="term" value="F:ferrochelatase activity"/>
    <property type="evidence" value="ECO:0007669"/>
    <property type="project" value="InterPro"/>
</dbReference>
<dbReference type="GO" id="GO:0006783">
    <property type="term" value="P:heme biosynthetic process"/>
    <property type="evidence" value="ECO:0007669"/>
    <property type="project" value="UniProtKB-KW"/>
</dbReference>
<dbReference type="Gene3D" id="3.40.50.1400">
    <property type="match status" value="1"/>
</dbReference>
<evidence type="ECO:0000256" key="3">
    <source>
        <dbReference type="ARBA" id="ARBA00013215"/>
    </source>
</evidence>
<keyword evidence="6" id="KW-0456">Lyase</keyword>
<dbReference type="InterPro" id="IPR033659">
    <property type="entry name" value="Ferrochelatase_N"/>
</dbReference>
<dbReference type="InterPro" id="IPR001015">
    <property type="entry name" value="Ferrochelatase"/>
</dbReference>
<dbReference type="PANTHER" id="PTHR11108">
    <property type="entry name" value="FERROCHELATASE"/>
    <property type="match status" value="1"/>
</dbReference>
<dbReference type="InterPro" id="IPR033644">
    <property type="entry name" value="Ferrochelatase_C"/>
</dbReference>
<evidence type="ECO:0000256" key="6">
    <source>
        <dbReference type="ARBA" id="ARBA00023239"/>
    </source>
</evidence>